<dbReference type="CDD" id="cd00041">
    <property type="entry name" value="CUB"/>
    <property type="match status" value="1"/>
</dbReference>
<evidence type="ECO:0000256" key="3">
    <source>
        <dbReference type="PROSITE-ProRule" id="PRU00124"/>
    </source>
</evidence>
<evidence type="ECO:0000256" key="2">
    <source>
        <dbReference type="ARBA" id="ARBA00023157"/>
    </source>
</evidence>
<dbReference type="Gene3D" id="2.60.120.290">
    <property type="entry name" value="Spermadhesin, CUB domain"/>
    <property type="match status" value="1"/>
</dbReference>
<dbReference type="Proteomes" id="UP000242188">
    <property type="component" value="Unassembled WGS sequence"/>
</dbReference>
<proteinExistence type="predicted"/>
<dbReference type="SMART" id="SM00042">
    <property type="entry name" value="CUB"/>
    <property type="match status" value="1"/>
</dbReference>
<organism evidence="7 8">
    <name type="scientific">Mizuhopecten yessoensis</name>
    <name type="common">Japanese scallop</name>
    <name type="synonym">Patinopecten yessoensis</name>
    <dbReference type="NCBI Taxonomy" id="6573"/>
    <lineage>
        <taxon>Eukaryota</taxon>
        <taxon>Metazoa</taxon>
        <taxon>Spiralia</taxon>
        <taxon>Lophotrochozoa</taxon>
        <taxon>Mollusca</taxon>
        <taxon>Bivalvia</taxon>
        <taxon>Autobranchia</taxon>
        <taxon>Pteriomorphia</taxon>
        <taxon>Pectinida</taxon>
        <taxon>Pectinoidea</taxon>
        <taxon>Pectinidae</taxon>
        <taxon>Mizuhopecten</taxon>
    </lineage>
</organism>
<feature type="compositionally biased region" description="Basic and acidic residues" evidence="4">
    <location>
        <begin position="239"/>
        <end position="265"/>
    </location>
</feature>
<feature type="region of interest" description="Disordered" evidence="4">
    <location>
        <begin position="239"/>
        <end position="279"/>
    </location>
</feature>
<evidence type="ECO:0000256" key="4">
    <source>
        <dbReference type="SAM" id="MobiDB-lite"/>
    </source>
</evidence>
<gene>
    <name evidence="7" type="ORF">KP79_PYT07733</name>
</gene>
<dbReference type="InterPro" id="IPR036055">
    <property type="entry name" value="LDL_receptor-like_sf"/>
</dbReference>
<dbReference type="AlphaFoldDB" id="A0A210QPH8"/>
<keyword evidence="2 3" id="KW-1015">Disulfide bond</keyword>
<evidence type="ECO:0000256" key="1">
    <source>
        <dbReference type="ARBA" id="ARBA00022737"/>
    </source>
</evidence>
<name>A0A210QPH8_MIZYE</name>
<feature type="disulfide bond" evidence="3">
    <location>
        <begin position="162"/>
        <end position="174"/>
    </location>
</feature>
<dbReference type="InterPro" id="IPR000859">
    <property type="entry name" value="CUB_dom"/>
</dbReference>
<evidence type="ECO:0000256" key="5">
    <source>
        <dbReference type="SAM" id="Phobius"/>
    </source>
</evidence>
<keyword evidence="5" id="KW-0812">Transmembrane</keyword>
<dbReference type="STRING" id="6573.A0A210QPH8"/>
<accession>A0A210QPH8</accession>
<dbReference type="PROSITE" id="PS50068">
    <property type="entry name" value="LDLRA_2"/>
    <property type="match status" value="1"/>
</dbReference>
<dbReference type="PROSITE" id="PS01180">
    <property type="entry name" value="CUB"/>
    <property type="match status" value="1"/>
</dbReference>
<keyword evidence="5" id="KW-1133">Transmembrane helix</keyword>
<dbReference type="SMART" id="SM00192">
    <property type="entry name" value="LDLa"/>
    <property type="match status" value="1"/>
</dbReference>
<comment type="caution">
    <text evidence="3">Lacks conserved residue(s) required for the propagation of feature annotation.</text>
</comment>
<evidence type="ECO:0000313" key="8">
    <source>
        <dbReference type="Proteomes" id="UP000242188"/>
    </source>
</evidence>
<dbReference type="CDD" id="cd00112">
    <property type="entry name" value="LDLa"/>
    <property type="match status" value="1"/>
</dbReference>
<dbReference type="Gene3D" id="4.10.400.10">
    <property type="entry name" value="Low-density Lipoprotein Receptor"/>
    <property type="match status" value="1"/>
</dbReference>
<feature type="transmembrane region" description="Helical" evidence="5">
    <location>
        <begin position="209"/>
        <end position="230"/>
    </location>
</feature>
<dbReference type="SUPFAM" id="SSF49854">
    <property type="entry name" value="Spermadhesin, CUB domain"/>
    <property type="match status" value="1"/>
</dbReference>
<dbReference type="InterPro" id="IPR002172">
    <property type="entry name" value="LDrepeatLR_classA_rpt"/>
</dbReference>
<keyword evidence="8" id="KW-1185">Reference proteome</keyword>
<protein>
    <submittedName>
        <fullName evidence="7">Neuropilin-2</fullName>
    </submittedName>
</protein>
<evidence type="ECO:0000313" key="7">
    <source>
        <dbReference type="EMBL" id="OWF50643.1"/>
    </source>
</evidence>
<dbReference type="SUPFAM" id="SSF57424">
    <property type="entry name" value="LDL receptor-like module"/>
    <property type="match status" value="1"/>
</dbReference>
<reference evidence="7 8" key="1">
    <citation type="journal article" date="2017" name="Nat. Ecol. Evol.">
        <title>Scallop genome provides insights into evolution of bilaterian karyotype and development.</title>
        <authorList>
            <person name="Wang S."/>
            <person name="Zhang J."/>
            <person name="Jiao W."/>
            <person name="Li J."/>
            <person name="Xun X."/>
            <person name="Sun Y."/>
            <person name="Guo X."/>
            <person name="Huan P."/>
            <person name="Dong B."/>
            <person name="Zhang L."/>
            <person name="Hu X."/>
            <person name="Sun X."/>
            <person name="Wang J."/>
            <person name="Zhao C."/>
            <person name="Wang Y."/>
            <person name="Wang D."/>
            <person name="Huang X."/>
            <person name="Wang R."/>
            <person name="Lv J."/>
            <person name="Li Y."/>
            <person name="Zhang Z."/>
            <person name="Liu B."/>
            <person name="Lu W."/>
            <person name="Hui Y."/>
            <person name="Liang J."/>
            <person name="Zhou Z."/>
            <person name="Hou R."/>
            <person name="Li X."/>
            <person name="Liu Y."/>
            <person name="Li H."/>
            <person name="Ning X."/>
            <person name="Lin Y."/>
            <person name="Zhao L."/>
            <person name="Xing Q."/>
            <person name="Dou J."/>
            <person name="Li Y."/>
            <person name="Mao J."/>
            <person name="Guo H."/>
            <person name="Dou H."/>
            <person name="Li T."/>
            <person name="Mu C."/>
            <person name="Jiang W."/>
            <person name="Fu Q."/>
            <person name="Fu X."/>
            <person name="Miao Y."/>
            <person name="Liu J."/>
            <person name="Yu Q."/>
            <person name="Li R."/>
            <person name="Liao H."/>
            <person name="Li X."/>
            <person name="Kong Y."/>
            <person name="Jiang Z."/>
            <person name="Chourrout D."/>
            <person name="Li R."/>
            <person name="Bao Z."/>
        </authorList>
    </citation>
    <scope>NUCLEOTIDE SEQUENCE [LARGE SCALE GENOMIC DNA]</scope>
    <source>
        <strain evidence="7 8">PY_sf001</strain>
    </source>
</reference>
<dbReference type="Pfam" id="PF00431">
    <property type="entry name" value="CUB"/>
    <property type="match status" value="1"/>
</dbReference>
<dbReference type="PANTHER" id="PTHR24251">
    <property type="entry name" value="OVOCHYMASE-RELATED"/>
    <property type="match status" value="1"/>
</dbReference>
<keyword evidence="1" id="KW-0677">Repeat</keyword>
<dbReference type="EMBL" id="NEDP02002533">
    <property type="protein sequence ID" value="OWF50643.1"/>
    <property type="molecule type" value="Genomic_DNA"/>
</dbReference>
<sequence>MWMYKSDLNYIIRILFFLGLVCSFVPATFGSTGCGGYLTISAGITRSFGVPPGYPAYSHCIWIIVAEPDLHARLSILSFSGQTYGGDCVDTLTVRDGDIDQADLLETTCGTVSNTVVTSSGRWLWVQFKSDGSDSTSSVSLSLTTVTAGHSMENLTNPLAACKSFEFQCSNLVCLPRSYICDGFNDCGCMENCDESDCIGLGFAPLTQLGFSAGIGVGMFIFIFIFVWLWEKRRRRMAKQKEREDRMKEEGRGRPSKNKKDDKKDKKAKRKKMEIYWVS</sequence>
<comment type="caution">
    <text evidence="7">The sequence shown here is derived from an EMBL/GenBank/DDBJ whole genome shotgun (WGS) entry which is preliminary data.</text>
</comment>
<dbReference type="InterPro" id="IPR035914">
    <property type="entry name" value="Sperma_CUB_dom_sf"/>
</dbReference>
<feature type="domain" description="CUB" evidence="6">
    <location>
        <begin position="34"/>
        <end position="146"/>
    </location>
</feature>
<dbReference type="OrthoDB" id="6140291at2759"/>
<evidence type="ECO:0000259" key="6">
    <source>
        <dbReference type="PROSITE" id="PS01180"/>
    </source>
</evidence>
<keyword evidence="5" id="KW-0472">Membrane</keyword>
<dbReference type="PROSITE" id="PS51257">
    <property type="entry name" value="PROKAR_LIPOPROTEIN"/>
    <property type="match status" value="1"/>
</dbReference>